<dbReference type="InterPro" id="IPR036640">
    <property type="entry name" value="ABC1_TM_sf"/>
</dbReference>
<dbReference type="Pfam" id="PF00664">
    <property type="entry name" value="ABC_membrane"/>
    <property type="match status" value="1"/>
</dbReference>
<dbReference type="AlphaFoldDB" id="A0A1X6ZS22"/>
<evidence type="ECO:0000256" key="5">
    <source>
        <dbReference type="ARBA" id="ARBA00022989"/>
    </source>
</evidence>
<dbReference type="GO" id="GO:0030256">
    <property type="term" value="C:type I protein secretion system complex"/>
    <property type="evidence" value="ECO:0007669"/>
    <property type="project" value="InterPro"/>
</dbReference>
<dbReference type="GO" id="GO:0005886">
    <property type="term" value="C:plasma membrane"/>
    <property type="evidence" value="ECO:0007669"/>
    <property type="project" value="UniProtKB-SubCell"/>
</dbReference>
<dbReference type="InterPro" id="IPR017871">
    <property type="entry name" value="ABC_transporter-like_CS"/>
</dbReference>
<protein>
    <submittedName>
        <fullName evidence="10">Type I secretion system ATP-binding protein PrsD</fullName>
    </submittedName>
</protein>
<dbReference type="SUPFAM" id="SSF90123">
    <property type="entry name" value="ABC transporter transmembrane region"/>
    <property type="match status" value="1"/>
</dbReference>
<dbReference type="InterPro" id="IPR003593">
    <property type="entry name" value="AAA+_ATPase"/>
</dbReference>
<dbReference type="EMBL" id="FWFN01000006">
    <property type="protein sequence ID" value="SLN59866.1"/>
    <property type="molecule type" value="Genomic_DNA"/>
</dbReference>
<evidence type="ECO:0000256" key="3">
    <source>
        <dbReference type="ARBA" id="ARBA00022741"/>
    </source>
</evidence>
<accession>A0A1X6ZS22</accession>
<evidence type="ECO:0000256" key="6">
    <source>
        <dbReference type="ARBA" id="ARBA00023136"/>
    </source>
</evidence>
<dbReference type="InterPro" id="IPR039421">
    <property type="entry name" value="Type_1_exporter"/>
</dbReference>
<dbReference type="Pfam" id="PF00005">
    <property type="entry name" value="ABC_tran"/>
    <property type="match status" value="1"/>
</dbReference>
<feature type="transmembrane region" description="Helical" evidence="7">
    <location>
        <begin position="54"/>
        <end position="80"/>
    </location>
</feature>
<dbReference type="PANTHER" id="PTHR24221:SF248">
    <property type="entry name" value="ABC TRANSPORTER TRANSMEMBRANE REGION"/>
    <property type="match status" value="1"/>
</dbReference>
<keyword evidence="6 7" id="KW-0472">Membrane</keyword>
<keyword evidence="11" id="KW-1185">Reference proteome</keyword>
<dbReference type="OrthoDB" id="9808328at2"/>
<evidence type="ECO:0000256" key="7">
    <source>
        <dbReference type="SAM" id="Phobius"/>
    </source>
</evidence>
<evidence type="ECO:0000256" key="2">
    <source>
        <dbReference type="ARBA" id="ARBA00022692"/>
    </source>
</evidence>
<dbReference type="GO" id="GO:0034040">
    <property type="term" value="F:ATPase-coupled lipid transmembrane transporter activity"/>
    <property type="evidence" value="ECO:0007669"/>
    <property type="project" value="TreeGrafter"/>
</dbReference>
<keyword evidence="2 7" id="KW-0812">Transmembrane</keyword>
<dbReference type="Proteomes" id="UP000193963">
    <property type="component" value="Unassembled WGS sequence"/>
</dbReference>
<dbReference type="GO" id="GO:0016887">
    <property type="term" value="F:ATP hydrolysis activity"/>
    <property type="evidence" value="ECO:0007669"/>
    <property type="project" value="InterPro"/>
</dbReference>
<keyword evidence="5 7" id="KW-1133">Transmembrane helix</keyword>
<dbReference type="NCBIfam" id="TIGR01842">
    <property type="entry name" value="type_I_sec_PrtD"/>
    <property type="match status" value="1"/>
</dbReference>
<dbReference type="PROSITE" id="PS00211">
    <property type="entry name" value="ABC_TRANSPORTER_1"/>
    <property type="match status" value="1"/>
</dbReference>
<comment type="subcellular location">
    <subcellularLocation>
        <location evidence="1">Cell membrane</location>
        <topology evidence="1">Multi-pass membrane protein</topology>
    </subcellularLocation>
</comment>
<dbReference type="InterPro" id="IPR010128">
    <property type="entry name" value="ATPase_T1SS_PrtD-like"/>
</dbReference>
<dbReference type="GO" id="GO:0030253">
    <property type="term" value="P:protein secretion by the type I secretion system"/>
    <property type="evidence" value="ECO:0007669"/>
    <property type="project" value="InterPro"/>
</dbReference>
<proteinExistence type="predicted"/>
<dbReference type="PROSITE" id="PS50929">
    <property type="entry name" value="ABC_TM1F"/>
    <property type="match status" value="1"/>
</dbReference>
<feature type="domain" description="ABC transmembrane type-1" evidence="9">
    <location>
        <begin position="56"/>
        <end position="333"/>
    </location>
</feature>
<dbReference type="PROSITE" id="PS50893">
    <property type="entry name" value="ABC_TRANSPORTER_2"/>
    <property type="match status" value="1"/>
</dbReference>
<feature type="transmembrane region" description="Helical" evidence="7">
    <location>
        <begin position="92"/>
        <end position="109"/>
    </location>
</feature>
<reference evidence="10 11" key="1">
    <citation type="submission" date="2017-03" db="EMBL/GenBank/DDBJ databases">
        <authorList>
            <person name="Afonso C.L."/>
            <person name="Miller P.J."/>
            <person name="Scott M.A."/>
            <person name="Spackman E."/>
            <person name="Goraichik I."/>
            <person name="Dimitrov K.M."/>
            <person name="Suarez D.L."/>
            <person name="Swayne D.E."/>
        </authorList>
    </citation>
    <scope>NUCLEOTIDE SEQUENCE [LARGE SCALE GENOMIC DNA]</scope>
    <source>
        <strain evidence="10 11">CECT 7751</strain>
    </source>
</reference>
<sequence>MAAFRDRCLRSRHLENRHLENRQPAIRKERRVTTDQRQAGARELRRIRAENRHLYWLVGLFSVFCNLLMLTGPLYMLLVYDRVLSSRSVETLIALTALVAFLFAVMGVLDGARARLMARIGARFQARLDRRVYEAALLRASDRRDPRAETALQDLDAIRALLSSPVPAALADLPWTPVFLGGIALFHPALGLLALGGGAALVVLAALGQGFGRERQAAGLSAGFAAQAQADQMRAEAGLVRAMGMQGAAWRRWQHLRSDALSQMTGAADLTSALTAMSRALRLFLQSAMLGLGAWLALQELLSPGAMIAGSVLLGRALAPVETLVGQWPLMSRARRGWVSLATLLGEAPPAPPQTALPRPRARLEVAQASIVPPGDRQAALRMVSFTLSPGQACGVIGPSGAGKSTLARALTGAWPCAGGTIRLDGATLDQYDPETRGTLIGYLPQRVELFEGTIAENIARMAEHPDDVAVVAAAQKADAHEMIVKMPEGYDTRVSPRGGRLSGGQIQRIGLARALYGRPVLLVLDEPNSNLDNEGSQALNQAIRALRDEGGAVLIMAHRPAAIQECDLLLMLDHGQRVAFGPRDEVLRKVVANHSQIQASAGSGAGGLR</sequence>
<evidence type="ECO:0000313" key="10">
    <source>
        <dbReference type="EMBL" id="SLN59866.1"/>
    </source>
</evidence>
<gene>
    <name evidence="10" type="primary">prsD</name>
    <name evidence="10" type="ORF">PSM7751_02964</name>
</gene>
<dbReference type="Gene3D" id="1.20.1560.10">
    <property type="entry name" value="ABC transporter type 1, transmembrane domain"/>
    <property type="match status" value="1"/>
</dbReference>
<organism evidence="10 11">
    <name type="scientific">Pseudooceanicola marinus</name>
    <dbReference type="NCBI Taxonomy" id="396013"/>
    <lineage>
        <taxon>Bacteria</taxon>
        <taxon>Pseudomonadati</taxon>
        <taxon>Pseudomonadota</taxon>
        <taxon>Alphaproteobacteria</taxon>
        <taxon>Rhodobacterales</taxon>
        <taxon>Paracoccaceae</taxon>
        <taxon>Pseudooceanicola</taxon>
    </lineage>
</organism>
<evidence type="ECO:0000313" key="11">
    <source>
        <dbReference type="Proteomes" id="UP000193963"/>
    </source>
</evidence>
<evidence type="ECO:0000256" key="1">
    <source>
        <dbReference type="ARBA" id="ARBA00004651"/>
    </source>
</evidence>
<dbReference type="InterPro" id="IPR011527">
    <property type="entry name" value="ABC1_TM_dom"/>
</dbReference>
<dbReference type="GO" id="GO:0140359">
    <property type="term" value="F:ABC-type transporter activity"/>
    <property type="evidence" value="ECO:0007669"/>
    <property type="project" value="InterPro"/>
</dbReference>
<feature type="domain" description="ABC transporter" evidence="8">
    <location>
        <begin position="364"/>
        <end position="600"/>
    </location>
</feature>
<dbReference type="PANTHER" id="PTHR24221">
    <property type="entry name" value="ATP-BINDING CASSETTE SUB-FAMILY B"/>
    <property type="match status" value="1"/>
</dbReference>
<dbReference type="Gene3D" id="3.40.50.300">
    <property type="entry name" value="P-loop containing nucleotide triphosphate hydrolases"/>
    <property type="match status" value="1"/>
</dbReference>
<dbReference type="InterPro" id="IPR027417">
    <property type="entry name" value="P-loop_NTPase"/>
</dbReference>
<dbReference type="InterPro" id="IPR003439">
    <property type="entry name" value="ABC_transporter-like_ATP-bd"/>
</dbReference>
<keyword evidence="3" id="KW-0547">Nucleotide-binding</keyword>
<feature type="transmembrane region" description="Helical" evidence="7">
    <location>
        <begin position="192"/>
        <end position="211"/>
    </location>
</feature>
<dbReference type="SMART" id="SM00382">
    <property type="entry name" value="AAA"/>
    <property type="match status" value="1"/>
</dbReference>
<dbReference type="GO" id="GO:0005524">
    <property type="term" value="F:ATP binding"/>
    <property type="evidence" value="ECO:0007669"/>
    <property type="project" value="UniProtKB-KW"/>
</dbReference>
<evidence type="ECO:0000259" key="8">
    <source>
        <dbReference type="PROSITE" id="PS50893"/>
    </source>
</evidence>
<name>A0A1X6ZS22_9RHOB</name>
<evidence type="ECO:0000256" key="4">
    <source>
        <dbReference type="ARBA" id="ARBA00022840"/>
    </source>
</evidence>
<dbReference type="SUPFAM" id="SSF52540">
    <property type="entry name" value="P-loop containing nucleoside triphosphate hydrolases"/>
    <property type="match status" value="1"/>
</dbReference>
<evidence type="ECO:0000259" key="9">
    <source>
        <dbReference type="PROSITE" id="PS50929"/>
    </source>
</evidence>
<keyword evidence="4 10" id="KW-0067">ATP-binding</keyword>